<dbReference type="Pfam" id="PF05426">
    <property type="entry name" value="Alginate_lyase"/>
    <property type="match status" value="1"/>
</dbReference>
<protein>
    <submittedName>
        <fullName evidence="7">Listeria-Bacteroides repeat domain</fullName>
    </submittedName>
</protein>
<dbReference type="GO" id="GO:0030313">
    <property type="term" value="C:cell envelope"/>
    <property type="evidence" value="ECO:0007669"/>
    <property type="project" value="UniProtKB-SubCell"/>
</dbReference>
<dbReference type="InterPro" id="IPR008397">
    <property type="entry name" value="Alginate_lyase_dom"/>
</dbReference>
<evidence type="ECO:0000259" key="6">
    <source>
        <dbReference type="Pfam" id="PF05426"/>
    </source>
</evidence>
<dbReference type="RefSeq" id="WP_126030801.1">
    <property type="nucleotide sequence ID" value="NZ_QXGJ01000013.1"/>
</dbReference>
<evidence type="ECO:0000256" key="5">
    <source>
        <dbReference type="SAM" id="Phobius"/>
    </source>
</evidence>
<feature type="compositionally biased region" description="Low complexity" evidence="4">
    <location>
        <begin position="977"/>
        <end position="989"/>
    </location>
</feature>
<dbReference type="Pfam" id="PF09479">
    <property type="entry name" value="Flg_new"/>
    <property type="match status" value="1"/>
</dbReference>
<feature type="region of interest" description="Disordered" evidence="4">
    <location>
        <begin position="939"/>
        <end position="1029"/>
    </location>
</feature>
<keyword evidence="8" id="KW-1185">Reference proteome</keyword>
<dbReference type="CDD" id="cd00257">
    <property type="entry name" value="beta-trefoil_FSCN-like"/>
    <property type="match status" value="1"/>
</dbReference>
<dbReference type="EMBL" id="QXGJ01000013">
    <property type="protein sequence ID" value="RSX49518.1"/>
    <property type="molecule type" value="Genomic_DNA"/>
</dbReference>
<dbReference type="AlphaFoldDB" id="A0A430F9N3"/>
<organism evidence="7 8">
    <name type="scientific">Bifidobacterium callimiconis</name>
    <dbReference type="NCBI Taxonomy" id="2306973"/>
    <lineage>
        <taxon>Bacteria</taxon>
        <taxon>Bacillati</taxon>
        <taxon>Actinomycetota</taxon>
        <taxon>Actinomycetes</taxon>
        <taxon>Bifidobacteriales</taxon>
        <taxon>Bifidobacteriaceae</taxon>
        <taxon>Bifidobacterium</taxon>
    </lineage>
</organism>
<evidence type="ECO:0000313" key="8">
    <source>
        <dbReference type="Proteomes" id="UP000288607"/>
    </source>
</evidence>
<dbReference type="Proteomes" id="UP000288607">
    <property type="component" value="Unassembled WGS sequence"/>
</dbReference>
<dbReference type="GO" id="GO:0016829">
    <property type="term" value="F:lyase activity"/>
    <property type="evidence" value="ECO:0007669"/>
    <property type="project" value="UniProtKB-KW"/>
</dbReference>
<keyword evidence="5" id="KW-0812">Transmembrane</keyword>
<evidence type="ECO:0000256" key="2">
    <source>
        <dbReference type="ARBA" id="ARBA00022729"/>
    </source>
</evidence>
<evidence type="ECO:0000256" key="4">
    <source>
        <dbReference type="SAM" id="MobiDB-lite"/>
    </source>
</evidence>
<comment type="caution">
    <text evidence="7">The sequence shown here is derived from an EMBL/GenBank/DDBJ whole genome shotgun (WGS) entry which is preliminary data.</text>
</comment>
<keyword evidence="5" id="KW-0472">Membrane</keyword>
<keyword evidence="2" id="KW-0732">Signal</keyword>
<feature type="compositionally biased region" description="Polar residues" evidence="4">
    <location>
        <begin position="756"/>
        <end position="767"/>
    </location>
</feature>
<dbReference type="Gene3D" id="1.50.10.100">
    <property type="entry name" value="Chondroitin AC/alginate lyase"/>
    <property type="match status" value="1"/>
</dbReference>
<feature type="transmembrane region" description="Helical" evidence="5">
    <location>
        <begin position="1035"/>
        <end position="1055"/>
    </location>
</feature>
<dbReference type="SUPFAM" id="SSF48230">
    <property type="entry name" value="Chondroitin AC/alginate lyase"/>
    <property type="match status" value="1"/>
</dbReference>
<keyword evidence="3" id="KW-0456">Lyase</keyword>
<evidence type="ECO:0000256" key="3">
    <source>
        <dbReference type="ARBA" id="ARBA00023239"/>
    </source>
</evidence>
<dbReference type="OrthoDB" id="9763188at2"/>
<dbReference type="InterPro" id="IPR008999">
    <property type="entry name" value="Actin-crosslinking"/>
</dbReference>
<feature type="region of interest" description="Disordered" evidence="4">
    <location>
        <begin position="756"/>
        <end position="781"/>
    </location>
</feature>
<feature type="domain" description="Alginate lyase" evidence="6">
    <location>
        <begin position="330"/>
        <end position="540"/>
    </location>
</feature>
<evidence type="ECO:0000313" key="7">
    <source>
        <dbReference type="EMBL" id="RSX49518.1"/>
    </source>
</evidence>
<feature type="compositionally biased region" description="Polar residues" evidence="4">
    <location>
        <begin position="1017"/>
        <end position="1029"/>
    </location>
</feature>
<feature type="compositionally biased region" description="Basic and acidic residues" evidence="4">
    <location>
        <begin position="939"/>
        <end position="948"/>
    </location>
</feature>
<name>A0A430F9N3_9BIFI</name>
<proteinExistence type="predicted"/>
<comment type="subcellular location">
    <subcellularLocation>
        <location evidence="1">Cell envelope</location>
    </subcellularLocation>
</comment>
<gene>
    <name evidence="7" type="ORF">D2E23_2020</name>
</gene>
<dbReference type="SUPFAM" id="SSF50405">
    <property type="entry name" value="Actin-crosslinking proteins"/>
    <property type="match status" value="1"/>
</dbReference>
<dbReference type="Gene3D" id="2.80.10.50">
    <property type="match status" value="1"/>
</dbReference>
<dbReference type="Gene3D" id="1.20.1270.90">
    <property type="entry name" value="AF1782-like"/>
    <property type="match status" value="1"/>
</dbReference>
<dbReference type="NCBIfam" id="TIGR02543">
    <property type="entry name" value="List_Bact_rpt"/>
    <property type="match status" value="1"/>
</dbReference>
<dbReference type="InterPro" id="IPR042229">
    <property type="entry name" value="Listeria/Bacterioides_rpt_sf"/>
</dbReference>
<dbReference type="InterPro" id="IPR008929">
    <property type="entry name" value="Chondroitin_lyas"/>
</dbReference>
<keyword evidence="5" id="KW-1133">Transmembrane helix</keyword>
<feature type="compositionally biased region" description="Low complexity" evidence="4">
    <location>
        <begin position="997"/>
        <end position="1016"/>
    </location>
</feature>
<dbReference type="InterPro" id="IPR013378">
    <property type="entry name" value="InlB-like_B-rpt"/>
</dbReference>
<dbReference type="Gene3D" id="2.60.40.4270">
    <property type="entry name" value="Listeria-Bacteroides repeat domain"/>
    <property type="match status" value="1"/>
</dbReference>
<reference evidence="7 8" key="1">
    <citation type="submission" date="2018-09" db="EMBL/GenBank/DDBJ databases">
        <title>Characterization of the phylogenetic diversity of five novel species belonging to the genus Bifidobacterium.</title>
        <authorList>
            <person name="Lugli G.A."/>
            <person name="Duranti S."/>
            <person name="Milani C."/>
        </authorList>
    </citation>
    <scope>NUCLEOTIDE SEQUENCE [LARGE SCALE GENOMIC DNA]</scope>
    <source>
        <strain evidence="7 8">2028B</strain>
    </source>
</reference>
<accession>A0A430F9N3</accession>
<sequence>MTLSTSSSTTRPSWLRRLGRTGLAAAIAGAMAFSMFGVGASAANAEEAIEPLAAPVSTVTPDPDGVVWQTARIKGSDGKYLAVRTNDGAVYPTDNADEASVFNVIKYEYKYQDYVTGTDTIPAETFGSMVTTYAIQDTRSGKYLTIQNYTQKNTVAEKYYNDVPTWGSTVYSIDATADYVSYNERFYLDQNEADSSYAVSTHMNSERDIKPGDESDGKSFAKYQTKIASDRFVTFNTEVSTPDKAPYRVSFEKADPQSTIVKDNETRDFTHPGIALAAADLDTMKAHVAKGEQPWKADFDKLVSDPLTTSGPLGQNYTEIGRGSYTSWDAPRRDQFDKDAQTAYNNALAWAVTGDTKYGDRAAETITNWTHLKAFNGRDRILGASIGTYRLLAAAEIVTYYNGGYDGFAKDAQTALKNEMLDVFYPVIRDGSAPMIANGSWDDSSIMTMMAIGIYTENAHIYNRAITMYQDIHVNGSIAAYINDDGVTQEAGRDMDHAQLPIAWMAQICLTAEKQGDADLWGLYDNRLAKAMNWYAKYNLGHDDVPYEIVDNIYHARGPFAYWDKINTWINVSYRGFLAPTFETALAHYGTVDGVDTTWMEKAARAMRPEGYTTLDFLNYSTLTNYNGKAGKQRTFIQLRTSEKPWYQNTWDEVNKYRPDTNELPSGVDQTLDSFFSVADDGTVSITSRWEGAPVFEVVSNDDGTVSLLATQNGKYLSVTDEKADDAGTLVVKASASKIGDNEKFKVSAIGAPGATITSPSHGNRQLTIDPKTSGDPANTSPRLVLGADGVKGSFGLMRQVGDMTVTFNANGGSDVAAQTVEWHDKATKPADPTRDGYTFTGWYSDEALTHAWDFDADAVTGNVTLYAGWTKQVAGVDKAGLIAAITDAEGVDGNGQGDYTDASWKAFQTALGAARQVRDDENSTQEQVDAATAALKTAKDGLKHKDNGGNGSNGNGSENGGSGENGSGNGNGGNTAGNAGSNGSNGNAGTNGNGANGSTNGNGSNTGTVSGGNANRSVSGTKTNVSKLSRTGSAVAGIAITAIALVGAGAALILRRRRA</sequence>
<dbReference type="GO" id="GO:0042597">
    <property type="term" value="C:periplasmic space"/>
    <property type="evidence" value="ECO:0007669"/>
    <property type="project" value="InterPro"/>
</dbReference>
<dbReference type="Pfam" id="PF07554">
    <property type="entry name" value="FIVAR"/>
    <property type="match status" value="1"/>
</dbReference>
<feature type="compositionally biased region" description="Gly residues" evidence="4">
    <location>
        <begin position="949"/>
        <end position="976"/>
    </location>
</feature>
<evidence type="ECO:0000256" key="1">
    <source>
        <dbReference type="ARBA" id="ARBA00004196"/>
    </source>
</evidence>